<dbReference type="InterPro" id="IPR047045">
    <property type="entry name" value="CobQ_N"/>
</dbReference>
<dbReference type="InterPro" id="IPR033949">
    <property type="entry name" value="CobQ_GATase1"/>
</dbReference>
<reference evidence="7" key="1">
    <citation type="submission" date="2020-10" db="EMBL/GenBank/DDBJ databases">
        <authorList>
            <person name="Gilroy R."/>
        </authorList>
    </citation>
    <scope>NUCLEOTIDE SEQUENCE</scope>
    <source>
        <strain evidence="7">F6-4510</strain>
    </source>
</reference>
<feature type="active site" description="Nucleophile" evidence="4">
    <location>
        <position position="332"/>
    </location>
</feature>
<dbReference type="Pfam" id="PF07685">
    <property type="entry name" value="GATase_3"/>
    <property type="match status" value="1"/>
</dbReference>
<feature type="domain" description="CobQ/CobB/MinD/ParA nucleotide binding" evidence="5">
    <location>
        <begin position="6"/>
        <end position="229"/>
    </location>
</feature>
<dbReference type="PROSITE" id="PS51274">
    <property type="entry name" value="GATASE_COBBQ"/>
    <property type="match status" value="1"/>
</dbReference>
<evidence type="ECO:0000313" key="8">
    <source>
        <dbReference type="Proteomes" id="UP000823611"/>
    </source>
</evidence>
<evidence type="ECO:0000313" key="7">
    <source>
        <dbReference type="EMBL" id="MBO8434911.1"/>
    </source>
</evidence>
<dbReference type="Pfam" id="PF01656">
    <property type="entry name" value="CbiA"/>
    <property type="match status" value="1"/>
</dbReference>
<dbReference type="NCBIfam" id="NF001989">
    <property type="entry name" value="PRK00784.1"/>
    <property type="match status" value="1"/>
</dbReference>
<feature type="active site" evidence="4">
    <location>
        <position position="429"/>
    </location>
</feature>
<evidence type="ECO:0000256" key="2">
    <source>
        <dbReference type="ARBA" id="ARBA00022573"/>
    </source>
</evidence>
<protein>
    <recommendedName>
        <fullName evidence="4">Cobyric acid synthase</fullName>
    </recommendedName>
</protein>
<dbReference type="CDD" id="cd05389">
    <property type="entry name" value="CobQ_N"/>
    <property type="match status" value="1"/>
</dbReference>
<feature type="domain" description="CobB/CobQ-like glutamine amidotransferase" evidence="6">
    <location>
        <begin position="253"/>
        <end position="435"/>
    </location>
</feature>
<evidence type="ECO:0000256" key="3">
    <source>
        <dbReference type="ARBA" id="ARBA00022962"/>
    </source>
</evidence>
<dbReference type="SUPFAM" id="SSF52540">
    <property type="entry name" value="P-loop containing nucleoside triphosphate hydrolases"/>
    <property type="match status" value="1"/>
</dbReference>
<organism evidence="7 8">
    <name type="scientific">Candidatus Fimicola merdigallinarum</name>
    <dbReference type="NCBI Taxonomy" id="2840819"/>
    <lineage>
        <taxon>Bacteria</taxon>
        <taxon>Bacillati</taxon>
        <taxon>Bacillota</taxon>
        <taxon>Clostridia</taxon>
        <taxon>Lachnospirales</taxon>
        <taxon>Lachnospiraceae</taxon>
        <taxon>Lachnospiraceae incertae sedis</taxon>
        <taxon>Candidatus Fimicola</taxon>
    </lineage>
</organism>
<dbReference type="NCBIfam" id="TIGR00313">
    <property type="entry name" value="cobQ"/>
    <property type="match status" value="1"/>
</dbReference>
<dbReference type="InterPro" id="IPR002586">
    <property type="entry name" value="CobQ/CobB/MinD/ParA_Nub-bd_dom"/>
</dbReference>
<dbReference type="SUPFAM" id="SSF52317">
    <property type="entry name" value="Class I glutamine amidotransferase-like"/>
    <property type="match status" value="1"/>
</dbReference>
<proteinExistence type="inferred from homology"/>
<evidence type="ECO:0000259" key="6">
    <source>
        <dbReference type="Pfam" id="PF07685"/>
    </source>
</evidence>
<dbReference type="GO" id="GO:0009236">
    <property type="term" value="P:cobalamin biosynthetic process"/>
    <property type="evidence" value="ECO:0007669"/>
    <property type="project" value="UniProtKB-UniRule"/>
</dbReference>
<dbReference type="InterPro" id="IPR029062">
    <property type="entry name" value="Class_I_gatase-like"/>
</dbReference>
<dbReference type="AlphaFoldDB" id="A0A9D9DYN8"/>
<dbReference type="GO" id="GO:0015420">
    <property type="term" value="F:ABC-type vitamin B12 transporter activity"/>
    <property type="evidence" value="ECO:0007669"/>
    <property type="project" value="UniProtKB-UniRule"/>
</dbReference>
<dbReference type="EMBL" id="JADIMX010000117">
    <property type="protein sequence ID" value="MBO8434911.1"/>
    <property type="molecule type" value="Genomic_DNA"/>
</dbReference>
<reference evidence="7" key="2">
    <citation type="journal article" date="2021" name="PeerJ">
        <title>Extensive microbial diversity within the chicken gut microbiome revealed by metagenomics and culture.</title>
        <authorList>
            <person name="Gilroy R."/>
            <person name="Ravi A."/>
            <person name="Getino M."/>
            <person name="Pursley I."/>
            <person name="Horton D.L."/>
            <person name="Alikhan N.F."/>
            <person name="Baker D."/>
            <person name="Gharbi K."/>
            <person name="Hall N."/>
            <person name="Watson M."/>
            <person name="Adriaenssens E.M."/>
            <person name="Foster-Nyarko E."/>
            <person name="Jarju S."/>
            <person name="Secka A."/>
            <person name="Antonio M."/>
            <person name="Oren A."/>
            <person name="Chaudhuri R.R."/>
            <person name="La Ragione R."/>
            <person name="Hildebrand F."/>
            <person name="Pallen M.J."/>
        </authorList>
    </citation>
    <scope>NUCLEOTIDE SEQUENCE</scope>
    <source>
        <strain evidence="7">F6-4510</strain>
    </source>
</reference>
<dbReference type="Gene3D" id="3.40.50.880">
    <property type="match status" value="1"/>
</dbReference>
<sequence length="493" mass="54998">MKNRSIMLQGTASNVGKSILCTALCRIFTEDGYDVNPFKSQNMSLNSYITAEGGEMGRAQVSQAEACYKLPHTDMNPILLKPSTDKKSQIILNGKVFDSMKAMDYFKFKPSLKPEIQKTYNRLLEKSDIVVLEGAGSPAEINLKDNDIVNMGMAEMAKAPVILVGDIDKGGVFASLLGTIMLLTEEERKRVKGIIINKFRGDVELLKSGLVQIEELTGVPVLGVVPMLDVDIEDEDSEADFLKYSKNKDGDIDIAVIKLPYISNFTDINALALEKNVKIRFVNGADELENPDIIILPGTKSTMNGLKFLKEKKLFEGIKECYEKGSFVFGICGGYQLMGKTLFDEYGVESDEKEACGLGLLDVETYFEKEKKTVLSKGIESIFGESVKGYEIHMGTEKKGQQAESFIKTENGVDGCMANNFRAVGTYFHGIFDNGVFTRKYLNMVRKSKGLNEYEGEIVNFSDYKESQYKKLAKEVRKSLDIEKIYRIVREGL</sequence>
<dbReference type="Gene3D" id="3.40.50.300">
    <property type="entry name" value="P-loop containing nucleotide triphosphate hydrolases"/>
    <property type="match status" value="1"/>
</dbReference>
<accession>A0A9D9DYN8</accession>
<dbReference type="PANTHER" id="PTHR21343">
    <property type="entry name" value="DETHIOBIOTIN SYNTHETASE"/>
    <property type="match status" value="1"/>
</dbReference>
<name>A0A9D9DYN8_9FIRM</name>
<dbReference type="InterPro" id="IPR004459">
    <property type="entry name" value="CobQ_synth"/>
</dbReference>
<dbReference type="HAMAP" id="MF_00028">
    <property type="entry name" value="CobQ"/>
    <property type="match status" value="1"/>
</dbReference>
<comment type="similarity">
    <text evidence="4">Belongs to the CobB/CobQ family. CobQ subfamily.</text>
</comment>
<gene>
    <name evidence="4" type="primary">cobQ</name>
    <name evidence="7" type="ORF">IAC55_06290</name>
</gene>
<evidence type="ECO:0000259" key="5">
    <source>
        <dbReference type="Pfam" id="PF01656"/>
    </source>
</evidence>
<comment type="function">
    <text evidence="4">Catalyzes amidations at positions B, D, E, and G on adenosylcobyrinic A,C-diamide. NH(2) groups are provided by glutamine, and one molecule of ATP is hydrogenolyzed for each amidation.</text>
</comment>
<dbReference type="InterPro" id="IPR011698">
    <property type="entry name" value="GATase_3"/>
</dbReference>
<comment type="caution">
    <text evidence="7">The sequence shown here is derived from an EMBL/GenBank/DDBJ whole genome shotgun (WGS) entry which is preliminary data.</text>
</comment>
<comment type="pathway">
    <text evidence="1 4">Cofactor biosynthesis; adenosylcobalamin biosynthesis.</text>
</comment>
<dbReference type="InterPro" id="IPR027417">
    <property type="entry name" value="P-loop_NTPase"/>
</dbReference>
<evidence type="ECO:0000256" key="1">
    <source>
        <dbReference type="ARBA" id="ARBA00004953"/>
    </source>
</evidence>
<keyword evidence="3 4" id="KW-0315">Glutamine amidotransferase</keyword>
<keyword evidence="2 4" id="KW-0169">Cobalamin biosynthesis</keyword>
<dbReference type="PANTHER" id="PTHR21343:SF1">
    <property type="entry name" value="COBYRIC ACID SYNTHASE"/>
    <property type="match status" value="1"/>
</dbReference>
<dbReference type="GO" id="GO:0003824">
    <property type="term" value="F:catalytic activity"/>
    <property type="evidence" value="ECO:0007669"/>
    <property type="project" value="InterPro"/>
</dbReference>
<dbReference type="Proteomes" id="UP000823611">
    <property type="component" value="Unassembled WGS sequence"/>
</dbReference>
<dbReference type="CDD" id="cd01750">
    <property type="entry name" value="GATase1_CobQ"/>
    <property type="match status" value="1"/>
</dbReference>
<evidence type="ECO:0000256" key="4">
    <source>
        <dbReference type="HAMAP-Rule" id="MF_00028"/>
    </source>
</evidence>